<keyword evidence="1" id="KW-0732">Signal</keyword>
<accession>A0ABP8FGS1</accession>
<comment type="caution">
    <text evidence="3">The sequence shown here is derived from an EMBL/GenBank/DDBJ whole genome shotgun (WGS) entry which is preliminary data.</text>
</comment>
<dbReference type="InterPro" id="IPR018637">
    <property type="entry name" value="DUF2059"/>
</dbReference>
<keyword evidence="4" id="KW-1185">Reference proteome</keyword>
<evidence type="ECO:0000256" key="1">
    <source>
        <dbReference type="SAM" id="SignalP"/>
    </source>
</evidence>
<feature type="chain" id="PRO_5047324689" description="DUF2059 domain-containing protein" evidence="1">
    <location>
        <begin position="36"/>
        <end position="165"/>
    </location>
</feature>
<reference evidence="4" key="1">
    <citation type="journal article" date="2019" name="Int. J. Syst. Evol. Microbiol.">
        <title>The Global Catalogue of Microorganisms (GCM) 10K type strain sequencing project: providing services to taxonomists for standard genome sequencing and annotation.</title>
        <authorList>
            <consortium name="The Broad Institute Genomics Platform"/>
            <consortium name="The Broad Institute Genome Sequencing Center for Infectious Disease"/>
            <person name="Wu L."/>
            <person name="Ma J."/>
        </authorList>
    </citation>
    <scope>NUCLEOTIDE SEQUENCE [LARGE SCALE GENOMIC DNA]</scope>
    <source>
        <strain evidence="4">JCM 17917</strain>
    </source>
</reference>
<evidence type="ECO:0000259" key="2">
    <source>
        <dbReference type="Pfam" id="PF09832"/>
    </source>
</evidence>
<proteinExistence type="predicted"/>
<feature type="domain" description="DUF2059" evidence="2">
    <location>
        <begin position="95"/>
        <end position="153"/>
    </location>
</feature>
<sequence length="165" mass="18924">MQMCVHDTVNIYFMKKSFVVGLLLLLATVGSGAMAQTQSTHYKAAESLLLIMDTPKTIDTNLQQMLTLQIDQMPVMKEAEVEVRSFFAKYMSWNALKEDMIKMYMEEFTEKELKDMTTFFKTPTGKKLAAKQSTLTMRGAQLGQSKIQPHLPELEEILRKKMQDN</sequence>
<evidence type="ECO:0000313" key="3">
    <source>
        <dbReference type="EMBL" id="GAA4303420.1"/>
    </source>
</evidence>
<gene>
    <name evidence="3" type="ORF">GCM10023183_16050</name>
</gene>
<dbReference type="Proteomes" id="UP001501844">
    <property type="component" value="Unassembled WGS sequence"/>
</dbReference>
<name>A0ABP8FGS1_9BACT</name>
<feature type="signal peptide" evidence="1">
    <location>
        <begin position="1"/>
        <end position="35"/>
    </location>
</feature>
<evidence type="ECO:0000313" key="4">
    <source>
        <dbReference type="Proteomes" id="UP001501844"/>
    </source>
</evidence>
<dbReference type="EMBL" id="BAABGX010000002">
    <property type="protein sequence ID" value="GAA4303420.1"/>
    <property type="molecule type" value="Genomic_DNA"/>
</dbReference>
<protein>
    <recommendedName>
        <fullName evidence="2">DUF2059 domain-containing protein</fullName>
    </recommendedName>
</protein>
<dbReference type="Pfam" id="PF09832">
    <property type="entry name" value="DUF2059"/>
    <property type="match status" value="1"/>
</dbReference>
<organism evidence="3 4">
    <name type="scientific">Nibribacter koreensis</name>
    <dbReference type="NCBI Taxonomy" id="1084519"/>
    <lineage>
        <taxon>Bacteria</taxon>
        <taxon>Pseudomonadati</taxon>
        <taxon>Bacteroidota</taxon>
        <taxon>Cytophagia</taxon>
        <taxon>Cytophagales</taxon>
        <taxon>Hymenobacteraceae</taxon>
        <taxon>Nibribacter</taxon>
    </lineage>
</organism>